<dbReference type="InterPro" id="IPR000914">
    <property type="entry name" value="SBP_5_dom"/>
</dbReference>
<evidence type="ECO:0000256" key="3">
    <source>
        <dbReference type="ARBA" id="ARBA00022729"/>
    </source>
</evidence>
<keyword evidence="7" id="KW-1185">Reference proteome</keyword>
<feature type="chain" id="PRO_5047486970" evidence="4">
    <location>
        <begin position="34"/>
        <end position="540"/>
    </location>
</feature>
<dbReference type="RefSeq" id="WP_207416205.1">
    <property type="nucleotide sequence ID" value="NZ_CP061177.1"/>
</dbReference>
<sequence>MKRSDVMARPGRWLRRGVLAAALLGAGLGAAGAQPAERPLRLVVNVGLQVLDPIVGTSFVTRNFAYMVFDTLVALDGKGEIRPQMLQGWTVSDDGLTYTFTLRPGLEWHDGTPVTAEDCVASLRRWGGRDSSGRRLLAATKELRAEAPDRFVLQLSRPFGGVLDALAKPSVHVPFMMPARIAGSTPPTEAVKEIMGSGPFLFQADQWVPGERATFRRNPRYKPRDEPADGLAGGKAVFIERAEMINISDPATRAAALQNGEVDYLEYAPLDFLPVLSRDRNLVIAKPGGIAQIMGGVALNHAQPPFNNLKVRQALQMALDQSEIVAVHGLPDGMFLPSCQSMTLCGTRYSSEAGGEALRDQSLERARQMLRDSGYNNERVVLLHPADSALINPMAMVVADRMKRIGLNVDQQTLDWATAAQRWLSREPVERGGWSAVPVIYTGFDMSDPLSNVGIGYNCTGTAPWLYCDEAMTPLLRRFEAEADPERRRAIMADINRQALLNVNFPLTGQFSSPAAWRRELQGVVDFGFPVLWNIRRAPR</sequence>
<name>A0ABS3KQA2_9PROT</name>
<evidence type="ECO:0000313" key="7">
    <source>
        <dbReference type="Proteomes" id="UP001518989"/>
    </source>
</evidence>
<proteinExistence type="inferred from homology"/>
<keyword evidence="3 4" id="KW-0732">Signal</keyword>
<dbReference type="InterPro" id="IPR030678">
    <property type="entry name" value="Peptide/Ni-bd"/>
</dbReference>
<dbReference type="InterPro" id="IPR039424">
    <property type="entry name" value="SBP_5"/>
</dbReference>
<evidence type="ECO:0000256" key="1">
    <source>
        <dbReference type="ARBA" id="ARBA00004418"/>
    </source>
</evidence>
<comment type="caution">
    <text evidence="6">The sequence shown here is derived from an EMBL/GenBank/DDBJ whole genome shotgun (WGS) entry which is preliminary data.</text>
</comment>
<dbReference type="Gene3D" id="3.10.105.10">
    <property type="entry name" value="Dipeptide-binding Protein, Domain 3"/>
    <property type="match status" value="1"/>
</dbReference>
<evidence type="ECO:0000256" key="4">
    <source>
        <dbReference type="SAM" id="SignalP"/>
    </source>
</evidence>
<dbReference type="CDD" id="cd08502">
    <property type="entry name" value="PBP2_NikA_DppA_OppA_like_16"/>
    <property type="match status" value="1"/>
</dbReference>
<comment type="subcellular location">
    <subcellularLocation>
        <location evidence="1">Periplasm</location>
    </subcellularLocation>
</comment>
<dbReference type="Proteomes" id="UP001518989">
    <property type="component" value="Unassembled WGS sequence"/>
</dbReference>
<dbReference type="PIRSF" id="PIRSF002741">
    <property type="entry name" value="MppA"/>
    <property type="match status" value="1"/>
</dbReference>
<organism evidence="6 7">
    <name type="scientific">Roseomonas haemaphysalidis</name>
    <dbReference type="NCBI Taxonomy" id="2768162"/>
    <lineage>
        <taxon>Bacteria</taxon>
        <taxon>Pseudomonadati</taxon>
        <taxon>Pseudomonadota</taxon>
        <taxon>Alphaproteobacteria</taxon>
        <taxon>Acetobacterales</taxon>
        <taxon>Roseomonadaceae</taxon>
        <taxon>Roseomonas</taxon>
    </lineage>
</organism>
<gene>
    <name evidence="6" type="ORF">IAI61_06990</name>
</gene>
<dbReference type="Gene3D" id="3.40.190.10">
    <property type="entry name" value="Periplasmic binding protein-like II"/>
    <property type="match status" value="1"/>
</dbReference>
<dbReference type="PANTHER" id="PTHR30290:SF38">
    <property type="entry name" value="D,D-DIPEPTIDE-BINDING PERIPLASMIC PROTEIN DDPA-RELATED"/>
    <property type="match status" value="1"/>
</dbReference>
<accession>A0ABS3KQA2</accession>
<dbReference type="EMBL" id="JACTNG010000003">
    <property type="protein sequence ID" value="MBO1078768.1"/>
    <property type="molecule type" value="Genomic_DNA"/>
</dbReference>
<feature type="signal peptide" evidence="4">
    <location>
        <begin position="1"/>
        <end position="33"/>
    </location>
</feature>
<evidence type="ECO:0000256" key="2">
    <source>
        <dbReference type="ARBA" id="ARBA00005695"/>
    </source>
</evidence>
<feature type="domain" description="Solute-binding protein family 5" evidence="5">
    <location>
        <begin position="80"/>
        <end position="457"/>
    </location>
</feature>
<reference evidence="6 7" key="1">
    <citation type="submission" date="2020-09" db="EMBL/GenBank/DDBJ databases">
        <title>Roseomonas.</title>
        <authorList>
            <person name="Zhu W."/>
        </authorList>
    </citation>
    <scope>NUCLEOTIDE SEQUENCE [LARGE SCALE GENOMIC DNA]</scope>
    <source>
        <strain evidence="6 7">573</strain>
    </source>
</reference>
<evidence type="ECO:0000313" key="6">
    <source>
        <dbReference type="EMBL" id="MBO1078768.1"/>
    </source>
</evidence>
<evidence type="ECO:0000259" key="5">
    <source>
        <dbReference type="Pfam" id="PF00496"/>
    </source>
</evidence>
<protein>
    <submittedName>
        <fullName evidence="6">ABC transporter substrate-binding protein</fullName>
    </submittedName>
</protein>
<comment type="similarity">
    <text evidence="2">Belongs to the bacterial solute-binding protein 5 family.</text>
</comment>
<dbReference type="SUPFAM" id="SSF53850">
    <property type="entry name" value="Periplasmic binding protein-like II"/>
    <property type="match status" value="1"/>
</dbReference>
<dbReference type="PANTHER" id="PTHR30290">
    <property type="entry name" value="PERIPLASMIC BINDING COMPONENT OF ABC TRANSPORTER"/>
    <property type="match status" value="1"/>
</dbReference>
<dbReference type="Pfam" id="PF00496">
    <property type="entry name" value="SBP_bac_5"/>
    <property type="match status" value="1"/>
</dbReference>